<reference evidence="2 3" key="1">
    <citation type="submission" date="2024-08" db="EMBL/GenBank/DDBJ databases">
        <authorList>
            <person name="Cucini C."/>
            <person name="Frati F."/>
        </authorList>
    </citation>
    <scope>NUCLEOTIDE SEQUENCE [LARGE SCALE GENOMIC DNA]</scope>
</reference>
<accession>A0ABP1PVK0</accession>
<proteinExistence type="predicted"/>
<evidence type="ECO:0000256" key="1">
    <source>
        <dbReference type="SAM" id="MobiDB-lite"/>
    </source>
</evidence>
<protein>
    <submittedName>
        <fullName evidence="2">Uncharacterized protein</fullName>
    </submittedName>
</protein>
<evidence type="ECO:0000313" key="3">
    <source>
        <dbReference type="Proteomes" id="UP001642540"/>
    </source>
</evidence>
<organism evidence="2 3">
    <name type="scientific">Orchesella dallaii</name>
    <dbReference type="NCBI Taxonomy" id="48710"/>
    <lineage>
        <taxon>Eukaryota</taxon>
        <taxon>Metazoa</taxon>
        <taxon>Ecdysozoa</taxon>
        <taxon>Arthropoda</taxon>
        <taxon>Hexapoda</taxon>
        <taxon>Collembola</taxon>
        <taxon>Entomobryomorpha</taxon>
        <taxon>Entomobryoidea</taxon>
        <taxon>Orchesellidae</taxon>
        <taxon>Orchesellinae</taxon>
        <taxon>Orchesella</taxon>
    </lineage>
</organism>
<name>A0ABP1PVK0_9HEXA</name>
<feature type="compositionally biased region" description="Basic and acidic residues" evidence="1">
    <location>
        <begin position="9"/>
        <end position="25"/>
    </location>
</feature>
<evidence type="ECO:0000313" key="2">
    <source>
        <dbReference type="EMBL" id="CAL8077085.1"/>
    </source>
</evidence>
<dbReference type="Proteomes" id="UP001642540">
    <property type="component" value="Unassembled WGS sequence"/>
</dbReference>
<comment type="caution">
    <text evidence="2">The sequence shown here is derived from an EMBL/GenBank/DDBJ whole genome shotgun (WGS) entry which is preliminary data.</text>
</comment>
<gene>
    <name evidence="2" type="ORF">ODALV1_LOCUS3692</name>
</gene>
<dbReference type="EMBL" id="CAXLJM020000012">
    <property type="protein sequence ID" value="CAL8077085.1"/>
    <property type="molecule type" value="Genomic_DNA"/>
</dbReference>
<feature type="region of interest" description="Disordered" evidence="1">
    <location>
        <begin position="1"/>
        <end position="25"/>
    </location>
</feature>
<sequence length="253" mass="28902">MGGVKAGTSKHDKPVEKGKTKDLEESLGRRNWADAEKQEVVHYLLRTVKSGFAIEKPNANAYYVLALKKLELADCTVSQLKNMVANLKRKYIKAIDWRNNTGQGVLDEEGEESVLDEELKDVDGISETVLEGISHNEGKDADQLTAQKVPHLGTRKRKQPESGMEKLASTAMFRFEVQQKELEVKMVELEQVKALLESKGLFEREKFEFDKLMAQKKHELDEKRLQTDLELAKYKIDQDLKFQLELAKLKNLN</sequence>
<keyword evidence="3" id="KW-1185">Reference proteome</keyword>